<proteinExistence type="predicted"/>
<sequence length="147" mass="14880">MNRVIKSAAVLAAACSLGLLGVSSAGAATAPTGQNVYSVPNLNNCHGWLNTNWSPARQAQVVVSADDPAGVAVTCTAQLYSFSDAQGSPQGASVGQAYTVTNGAGATGAWVDDNTANVFKYVCVSEIDVNLTTYSVAGSYAGCSSMY</sequence>
<name>A0A7W7VZV2_KITKI</name>
<reference evidence="2 3" key="1">
    <citation type="submission" date="2020-08" db="EMBL/GenBank/DDBJ databases">
        <title>Sequencing the genomes of 1000 actinobacteria strains.</title>
        <authorList>
            <person name="Klenk H.-P."/>
        </authorList>
    </citation>
    <scope>NUCLEOTIDE SEQUENCE [LARGE SCALE GENOMIC DNA]</scope>
    <source>
        <strain evidence="2 3">DSM 41654</strain>
    </source>
</reference>
<evidence type="ECO:0008006" key="4">
    <source>
        <dbReference type="Google" id="ProtNLM"/>
    </source>
</evidence>
<keyword evidence="1" id="KW-0732">Signal</keyword>
<feature type="signal peptide" evidence="1">
    <location>
        <begin position="1"/>
        <end position="27"/>
    </location>
</feature>
<feature type="chain" id="PRO_5031196485" description="Secreted protein" evidence="1">
    <location>
        <begin position="28"/>
        <end position="147"/>
    </location>
</feature>
<dbReference type="AlphaFoldDB" id="A0A7W7VZV2"/>
<evidence type="ECO:0000313" key="3">
    <source>
        <dbReference type="Proteomes" id="UP000540506"/>
    </source>
</evidence>
<keyword evidence="3" id="KW-1185">Reference proteome</keyword>
<protein>
    <recommendedName>
        <fullName evidence="4">Secreted protein</fullName>
    </recommendedName>
</protein>
<dbReference type="Proteomes" id="UP000540506">
    <property type="component" value="Unassembled WGS sequence"/>
</dbReference>
<gene>
    <name evidence="2" type="ORF">FHR34_007204</name>
</gene>
<dbReference type="EMBL" id="JACHJV010000002">
    <property type="protein sequence ID" value="MBB4928109.1"/>
    <property type="molecule type" value="Genomic_DNA"/>
</dbReference>
<comment type="caution">
    <text evidence="2">The sequence shown here is derived from an EMBL/GenBank/DDBJ whole genome shotgun (WGS) entry which is preliminary data.</text>
</comment>
<evidence type="ECO:0000256" key="1">
    <source>
        <dbReference type="SAM" id="SignalP"/>
    </source>
</evidence>
<dbReference type="RefSeq" id="WP_184945041.1">
    <property type="nucleotide sequence ID" value="NZ_JACHJV010000002.1"/>
</dbReference>
<accession>A0A7W7VZV2</accession>
<organism evidence="2 3">
    <name type="scientific">Kitasatospora kifunensis</name>
    <name type="common">Streptomyces kifunensis</name>
    <dbReference type="NCBI Taxonomy" id="58351"/>
    <lineage>
        <taxon>Bacteria</taxon>
        <taxon>Bacillati</taxon>
        <taxon>Actinomycetota</taxon>
        <taxon>Actinomycetes</taxon>
        <taxon>Kitasatosporales</taxon>
        <taxon>Streptomycetaceae</taxon>
        <taxon>Kitasatospora</taxon>
    </lineage>
</organism>
<evidence type="ECO:0000313" key="2">
    <source>
        <dbReference type="EMBL" id="MBB4928109.1"/>
    </source>
</evidence>